<dbReference type="GO" id="GO:0009228">
    <property type="term" value="P:thiamine biosynthetic process"/>
    <property type="evidence" value="ECO:0007669"/>
    <property type="project" value="UniProtKB-KW"/>
</dbReference>
<proteinExistence type="predicted"/>
<feature type="domain" description="Thiamine phosphate synthase/TenI" evidence="3">
    <location>
        <begin position="14"/>
        <end position="174"/>
    </location>
</feature>
<gene>
    <name evidence="4" type="ORF">GFH32_05950</name>
</gene>
<sequence>MIVISNEFPIDGEVNTMRQLLELGVILHIRRPLIDRGNLAKLIVALGTENLSQIVLHQQHSLAAELGINRLHYNSQHRSKIAEQAAIDKFKYSTSTHDINEFNALTGPWNYAFLSPMYASLSKPGYGVSTSVKHQITERQNKRVKLIGLGGIDQHNMAEVLALGADNIALMGAIWQTKQPIQYAIKCQQILKNIQCQKEY</sequence>
<organism evidence="4 5">
    <name type="scientific">Sphingobacterium zhuxiongii</name>
    <dbReference type="NCBI Taxonomy" id="2662364"/>
    <lineage>
        <taxon>Bacteria</taxon>
        <taxon>Pseudomonadati</taxon>
        <taxon>Bacteroidota</taxon>
        <taxon>Sphingobacteriia</taxon>
        <taxon>Sphingobacteriales</taxon>
        <taxon>Sphingobacteriaceae</taxon>
        <taxon>Sphingobacterium</taxon>
    </lineage>
</organism>
<name>A0A5Q0Q8Y9_9SPHI</name>
<dbReference type="KEGG" id="sphe:GFH32_05950"/>
<keyword evidence="2" id="KW-0784">Thiamine biosynthesis</keyword>
<accession>A0A5Q0Q8Y9</accession>
<dbReference type="SUPFAM" id="SSF51391">
    <property type="entry name" value="Thiamin phosphate synthase"/>
    <property type="match status" value="1"/>
</dbReference>
<evidence type="ECO:0000256" key="2">
    <source>
        <dbReference type="ARBA" id="ARBA00022977"/>
    </source>
</evidence>
<comment type="pathway">
    <text evidence="1">Cofactor biosynthesis; thiamine diphosphate biosynthesis.</text>
</comment>
<evidence type="ECO:0000256" key="1">
    <source>
        <dbReference type="ARBA" id="ARBA00004948"/>
    </source>
</evidence>
<dbReference type="Gene3D" id="3.20.20.70">
    <property type="entry name" value="Aldolase class I"/>
    <property type="match status" value="1"/>
</dbReference>
<dbReference type="InterPro" id="IPR013785">
    <property type="entry name" value="Aldolase_TIM"/>
</dbReference>
<dbReference type="GO" id="GO:0005737">
    <property type="term" value="C:cytoplasm"/>
    <property type="evidence" value="ECO:0007669"/>
    <property type="project" value="TreeGrafter"/>
</dbReference>
<dbReference type="GO" id="GO:0004789">
    <property type="term" value="F:thiamine-phosphate diphosphorylase activity"/>
    <property type="evidence" value="ECO:0007669"/>
    <property type="project" value="TreeGrafter"/>
</dbReference>
<dbReference type="PANTHER" id="PTHR20857">
    <property type="entry name" value="THIAMINE-PHOSPHATE PYROPHOSPHORYLASE"/>
    <property type="match status" value="1"/>
</dbReference>
<dbReference type="InterPro" id="IPR036206">
    <property type="entry name" value="ThiamineP_synth_sf"/>
</dbReference>
<reference evidence="4 5" key="1">
    <citation type="submission" date="2019-10" db="EMBL/GenBank/DDBJ databases">
        <authorList>
            <person name="Dong K."/>
        </authorList>
    </citation>
    <scope>NUCLEOTIDE SEQUENCE [LARGE SCALE GENOMIC DNA]</scope>
    <source>
        <strain evidence="5">dk4302</strain>
    </source>
</reference>
<dbReference type="InterPro" id="IPR022998">
    <property type="entry name" value="ThiamineP_synth_TenI"/>
</dbReference>
<evidence type="ECO:0000259" key="3">
    <source>
        <dbReference type="Pfam" id="PF02581"/>
    </source>
</evidence>
<dbReference type="AlphaFoldDB" id="A0A5Q0Q8Y9"/>
<dbReference type="Pfam" id="PF02581">
    <property type="entry name" value="TMP-TENI"/>
    <property type="match status" value="1"/>
</dbReference>
<dbReference type="PANTHER" id="PTHR20857:SF15">
    <property type="entry name" value="THIAMINE-PHOSPHATE SYNTHASE"/>
    <property type="match status" value="1"/>
</dbReference>
<protein>
    <recommendedName>
        <fullName evidence="3">Thiamine phosphate synthase/TenI domain-containing protein</fullName>
    </recommendedName>
</protein>
<keyword evidence="5" id="KW-1185">Reference proteome</keyword>
<evidence type="ECO:0000313" key="4">
    <source>
        <dbReference type="EMBL" id="QGA25886.1"/>
    </source>
</evidence>
<dbReference type="CDD" id="cd00564">
    <property type="entry name" value="TMP_TenI"/>
    <property type="match status" value="1"/>
</dbReference>
<dbReference type="EMBL" id="CP045652">
    <property type="protein sequence ID" value="QGA25886.1"/>
    <property type="molecule type" value="Genomic_DNA"/>
</dbReference>
<dbReference type="Proteomes" id="UP000326921">
    <property type="component" value="Chromosome"/>
</dbReference>
<evidence type="ECO:0000313" key="5">
    <source>
        <dbReference type="Proteomes" id="UP000326921"/>
    </source>
</evidence>